<name>A0AAV4BYV4_9GAST</name>
<keyword evidence="1" id="KW-0548">Nucleotidyltransferase</keyword>
<keyword evidence="1" id="KW-0695">RNA-directed DNA polymerase</keyword>
<organism evidence="1 2">
    <name type="scientific">Plakobranchus ocellatus</name>
    <dbReference type="NCBI Taxonomy" id="259542"/>
    <lineage>
        <taxon>Eukaryota</taxon>
        <taxon>Metazoa</taxon>
        <taxon>Spiralia</taxon>
        <taxon>Lophotrochozoa</taxon>
        <taxon>Mollusca</taxon>
        <taxon>Gastropoda</taxon>
        <taxon>Heterobranchia</taxon>
        <taxon>Euthyneura</taxon>
        <taxon>Panpulmonata</taxon>
        <taxon>Sacoglossa</taxon>
        <taxon>Placobranchoidea</taxon>
        <taxon>Plakobranchidae</taxon>
        <taxon>Plakobranchus</taxon>
    </lineage>
</organism>
<reference evidence="1 2" key="1">
    <citation type="journal article" date="2021" name="Elife">
        <title>Chloroplast acquisition without the gene transfer in kleptoplastic sea slugs, Plakobranchus ocellatus.</title>
        <authorList>
            <person name="Maeda T."/>
            <person name="Takahashi S."/>
            <person name="Yoshida T."/>
            <person name="Shimamura S."/>
            <person name="Takaki Y."/>
            <person name="Nagai Y."/>
            <person name="Toyoda A."/>
            <person name="Suzuki Y."/>
            <person name="Arimoto A."/>
            <person name="Ishii H."/>
            <person name="Satoh N."/>
            <person name="Nishiyama T."/>
            <person name="Hasebe M."/>
            <person name="Maruyama T."/>
            <person name="Minagawa J."/>
            <person name="Obokata J."/>
            <person name="Shigenobu S."/>
        </authorList>
    </citation>
    <scope>NUCLEOTIDE SEQUENCE [LARGE SCALE GENOMIC DNA]</scope>
</reference>
<keyword evidence="1" id="KW-0808">Transferase</keyword>
<dbReference type="GO" id="GO:0003964">
    <property type="term" value="F:RNA-directed DNA polymerase activity"/>
    <property type="evidence" value="ECO:0007669"/>
    <property type="project" value="UniProtKB-KW"/>
</dbReference>
<keyword evidence="2" id="KW-1185">Reference proteome</keyword>
<gene>
    <name evidence="1" type="ORF">PoB_005222100</name>
</gene>
<dbReference type="AlphaFoldDB" id="A0AAV4BYV4"/>
<dbReference type="Proteomes" id="UP000735302">
    <property type="component" value="Unassembled WGS sequence"/>
</dbReference>
<sequence>MEEAHALKEGKYLGLIKELKKDGYEAMVMPVEIGARGFVGLLLTRHFSVLLNALAPPSTSLIQLSCGDLCSLLDFYLKRLAMDARD</sequence>
<dbReference type="EMBL" id="BLXT01005772">
    <property type="protein sequence ID" value="GFO25716.1"/>
    <property type="molecule type" value="Genomic_DNA"/>
</dbReference>
<comment type="caution">
    <text evidence="1">The sequence shown here is derived from an EMBL/GenBank/DDBJ whole genome shotgun (WGS) entry which is preliminary data.</text>
</comment>
<proteinExistence type="predicted"/>
<protein>
    <submittedName>
        <fullName evidence="1">Reverse transcriptase</fullName>
    </submittedName>
</protein>
<accession>A0AAV4BYV4</accession>
<evidence type="ECO:0000313" key="2">
    <source>
        <dbReference type="Proteomes" id="UP000735302"/>
    </source>
</evidence>
<evidence type="ECO:0000313" key="1">
    <source>
        <dbReference type="EMBL" id="GFO25716.1"/>
    </source>
</evidence>